<dbReference type="Proteomes" id="UP001142393">
    <property type="component" value="Unassembled WGS sequence"/>
</dbReference>
<feature type="compositionally biased region" description="Basic and acidic residues" evidence="1">
    <location>
        <begin position="192"/>
        <end position="204"/>
    </location>
</feature>
<evidence type="ECO:0000313" key="4">
    <source>
        <dbReference type="Proteomes" id="UP001142393"/>
    </source>
</evidence>
<feature type="region of interest" description="Disordered" evidence="1">
    <location>
        <begin position="1"/>
        <end position="245"/>
    </location>
</feature>
<accession>A0A9W8U2W2</accession>
<feature type="domain" description="Hyaluronan/mRNA-binding protein" evidence="2">
    <location>
        <begin position="110"/>
        <end position="241"/>
    </location>
</feature>
<dbReference type="PANTHER" id="PTHR12299:SF17">
    <property type="entry name" value="AT19571P-RELATED"/>
    <property type="match status" value="1"/>
</dbReference>
<sequence>MSVASKNPFAILDEGADNSRPSSPAVAPKAPAPPAPAPARDNKKSTQKGPRGGQYYQRGGAKSSGARGEGNPNQNGVEESESAPKKCKLTPRGRGRGRGGRGRGGGGGRGGRPDRHSQTGKTDSDKKIHQGWGGDEGKSELQVENAATVDAAAEQTEGWGAPSGDASGWGATAGDTSAWDAPAGDAAPAAATEDKPERESRRREEEEEDNTLTLEQYLAQKKEKDASILPDKPQARQANEGADGDIWKDAVAIQKGGDEDAYFVGKKTSAPKARAKKEEKVFIEIDGRFDRPARGGRGRGEGRGEGRGGRGRGEGRRGGGRGGRQNNGPPQTATVNVDDEAAFPSLS</sequence>
<feature type="compositionally biased region" description="Low complexity" evidence="1">
    <location>
        <begin position="178"/>
        <end position="191"/>
    </location>
</feature>
<dbReference type="InterPro" id="IPR039764">
    <property type="entry name" value="HABP4/SERBP1-like"/>
</dbReference>
<protein>
    <recommendedName>
        <fullName evidence="2">Hyaluronan/mRNA-binding protein domain-containing protein</fullName>
    </recommendedName>
</protein>
<dbReference type="Gene3D" id="6.10.140.1040">
    <property type="match status" value="2"/>
</dbReference>
<dbReference type="GO" id="GO:0005634">
    <property type="term" value="C:nucleus"/>
    <property type="evidence" value="ECO:0007669"/>
    <property type="project" value="TreeGrafter"/>
</dbReference>
<organism evidence="3 4">
    <name type="scientific">Lentinula detonsa</name>
    <dbReference type="NCBI Taxonomy" id="2804962"/>
    <lineage>
        <taxon>Eukaryota</taxon>
        <taxon>Fungi</taxon>
        <taxon>Dikarya</taxon>
        <taxon>Basidiomycota</taxon>
        <taxon>Agaricomycotina</taxon>
        <taxon>Agaricomycetes</taxon>
        <taxon>Agaricomycetidae</taxon>
        <taxon>Agaricales</taxon>
        <taxon>Marasmiineae</taxon>
        <taxon>Omphalotaceae</taxon>
        <taxon>Lentinula</taxon>
    </lineage>
</organism>
<dbReference type="InterPro" id="IPR006861">
    <property type="entry name" value="HABP4_PAIRBP1-bd"/>
</dbReference>
<gene>
    <name evidence="3" type="ORF">DFH05DRAFT_1386830</name>
</gene>
<evidence type="ECO:0000313" key="3">
    <source>
        <dbReference type="EMBL" id="KAJ3750324.1"/>
    </source>
</evidence>
<feature type="compositionally biased region" description="Polar residues" evidence="1">
    <location>
        <begin position="326"/>
        <end position="335"/>
    </location>
</feature>
<name>A0A9W8U2W2_9AGAR</name>
<dbReference type="SMART" id="SM01233">
    <property type="entry name" value="HABP4_PAI-RBP1"/>
    <property type="match status" value="1"/>
</dbReference>
<evidence type="ECO:0000256" key="1">
    <source>
        <dbReference type="SAM" id="MobiDB-lite"/>
    </source>
</evidence>
<feature type="compositionally biased region" description="Basic and acidic residues" evidence="1">
    <location>
        <begin position="111"/>
        <end position="128"/>
    </location>
</feature>
<comment type="caution">
    <text evidence="3">The sequence shown here is derived from an EMBL/GenBank/DDBJ whole genome shotgun (WGS) entry which is preliminary data.</text>
</comment>
<dbReference type="AlphaFoldDB" id="A0A9W8U2W2"/>
<keyword evidence="4" id="KW-1185">Reference proteome</keyword>
<reference evidence="3 4" key="1">
    <citation type="journal article" date="2023" name="Proc. Natl. Acad. Sci. U.S.A.">
        <title>A global phylogenomic analysis of the shiitake genus Lentinula.</title>
        <authorList>
            <person name="Sierra-Patev S."/>
            <person name="Min B."/>
            <person name="Naranjo-Ortiz M."/>
            <person name="Looney B."/>
            <person name="Konkel Z."/>
            <person name="Slot J.C."/>
            <person name="Sakamoto Y."/>
            <person name="Steenwyk J.L."/>
            <person name="Rokas A."/>
            <person name="Carro J."/>
            <person name="Camarero S."/>
            <person name="Ferreira P."/>
            <person name="Molpeceres G."/>
            <person name="Ruiz-Duenas F.J."/>
            <person name="Serrano A."/>
            <person name="Henrissat B."/>
            <person name="Drula E."/>
            <person name="Hughes K.W."/>
            <person name="Mata J.L."/>
            <person name="Ishikawa N.K."/>
            <person name="Vargas-Isla R."/>
            <person name="Ushijima S."/>
            <person name="Smith C.A."/>
            <person name="Donoghue J."/>
            <person name="Ahrendt S."/>
            <person name="Andreopoulos W."/>
            <person name="He G."/>
            <person name="LaButti K."/>
            <person name="Lipzen A."/>
            <person name="Ng V."/>
            <person name="Riley R."/>
            <person name="Sandor L."/>
            <person name="Barry K."/>
            <person name="Martinez A.T."/>
            <person name="Xiao Y."/>
            <person name="Gibbons J.G."/>
            <person name="Terashima K."/>
            <person name="Grigoriev I.V."/>
            <person name="Hibbett D."/>
        </authorList>
    </citation>
    <scope>NUCLEOTIDE SEQUENCE [LARGE SCALE GENOMIC DNA]</scope>
    <source>
        <strain evidence="3 4">TFB7810</strain>
    </source>
</reference>
<proteinExistence type="predicted"/>
<evidence type="ECO:0000259" key="2">
    <source>
        <dbReference type="SMART" id="SM01233"/>
    </source>
</evidence>
<dbReference type="GO" id="GO:0003723">
    <property type="term" value="F:RNA binding"/>
    <property type="evidence" value="ECO:0007669"/>
    <property type="project" value="InterPro"/>
</dbReference>
<dbReference type="PANTHER" id="PTHR12299">
    <property type="entry name" value="HYALURONIC ACID-BINDING PROTEIN 4"/>
    <property type="match status" value="1"/>
</dbReference>
<feature type="compositionally biased region" description="Basic residues" evidence="1">
    <location>
        <begin position="85"/>
        <end position="101"/>
    </location>
</feature>
<feature type="region of interest" description="Disordered" evidence="1">
    <location>
        <begin position="284"/>
        <end position="347"/>
    </location>
</feature>
<dbReference type="EMBL" id="JANVFU010000001">
    <property type="protein sequence ID" value="KAJ3750324.1"/>
    <property type="molecule type" value="Genomic_DNA"/>
</dbReference>
<dbReference type="GO" id="GO:0005737">
    <property type="term" value="C:cytoplasm"/>
    <property type="evidence" value="ECO:0007669"/>
    <property type="project" value="TreeGrafter"/>
</dbReference>
<feature type="compositionally biased region" description="Basic and acidic residues" evidence="1">
    <location>
        <begin position="284"/>
        <end position="317"/>
    </location>
</feature>